<feature type="non-terminal residue" evidence="1">
    <location>
        <position position="1"/>
    </location>
</feature>
<organism evidence="1 2">
    <name type="scientific">Colocasia esculenta</name>
    <name type="common">Wild taro</name>
    <name type="synonym">Arum esculentum</name>
    <dbReference type="NCBI Taxonomy" id="4460"/>
    <lineage>
        <taxon>Eukaryota</taxon>
        <taxon>Viridiplantae</taxon>
        <taxon>Streptophyta</taxon>
        <taxon>Embryophyta</taxon>
        <taxon>Tracheophyta</taxon>
        <taxon>Spermatophyta</taxon>
        <taxon>Magnoliopsida</taxon>
        <taxon>Liliopsida</taxon>
        <taxon>Araceae</taxon>
        <taxon>Aroideae</taxon>
        <taxon>Colocasieae</taxon>
        <taxon>Colocasia</taxon>
    </lineage>
</organism>
<comment type="caution">
    <text evidence="1">The sequence shown here is derived from an EMBL/GenBank/DDBJ whole genome shotgun (WGS) entry which is preliminary data.</text>
</comment>
<name>A0A843XVG2_COLES</name>
<keyword evidence="2" id="KW-1185">Reference proteome</keyword>
<dbReference type="EMBL" id="NMUH01018889">
    <property type="protein sequence ID" value="MQM23964.1"/>
    <property type="molecule type" value="Genomic_DNA"/>
</dbReference>
<proteinExistence type="predicted"/>
<evidence type="ECO:0000313" key="2">
    <source>
        <dbReference type="Proteomes" id="UP000652761"/>
    </source>
</evidence>
<protein>
    <submittedName>
        <fullName evidence="1">Uncharacterized protein</fullName>
    </submittedName>
</protein>
<dbReference type="AlphaFoldDB" id="A0A843XVG2"/>
<accession>A0A843XVG2</accession>
<dbReference type="OrthoDB" id="10552521at2759"/>
<reference evidence="1" key="1">
    <citation type="submission" date="2017-07" db="EMBL/GenBank/DDBJ databases">
        <title>Taro Niue Genome Assembly and Annotation.</title>
        <authorList>
            <person name="Atibalentja N."/>
            <person name="Keating K."/>
            <person name="Fields C.J."/>
        </authorList>
    </citation>
    <scope>NUCLEOTIDE SEQUENCE</scope>
    <source>
        <strain evidence="1">Niue_2</strain>
        <tissue evidence="1">Leaf</tissue>
    </source>
</reference>
<sequence length="64" mass="7139">MLELLNQLDDFSSDERIKVNKMGGEIKVVKKDGPGTLMQLSLVLGLPVDATGKHFEVEFDKHNL</sequence>
<evidence type="ECO:0000313" key="1">
    <source>
        <dbReference type="EMBL" id="MQM23964.1"/>
    </source>
</evidence>
<dbReference type="Proteomes" id="UP000652761">
    <property type="component" value="Unassembled WGS sequence"/>
</dbReference>
<gene>
    <name evidence="1" type="ORF">Taro_057034</name>
</gene>